<dbReference type="Proteomes" id="UP000078228">
    <property type="component" value="Unassembled WGS sequence"/>
</dbReference>
<comment type="caution">
    <text evidence="2">The sequence shown here is derived from an EMBL/GenBank/DDBJ whole genome shotgun (WGS) entry which is preliminary data.</text>
</comment>
<dbReference type="OrthoDB" id="9781656at2"/>
<dbReference type="Pfam" id="PF01300">
    <property type="entry name" value="Sua5_yciO_yrdC"/>
    <property type="match status" value="1"/>
</dbReference>
<reference evidence="2 3" key="1">
    <citation type="journal article" date="2016" name="Genome Biol. Evol.">
        <title>Comparative Genomic Analyses of the Moraxella catarrhalis Serosensitive and Seroresistant Lineages Demonstrate Their Independent Evolution.</title>
        <authorList>
            <person name="Earl J.P."/>
            <person name="de Vries S.P."/>
            <person name="Ahmed A."/>
            <person name="Powell E."/>
            <person name="Schultz M.P."/>
            <person name="Hermans P.W."/>
            <person name="Hill D.J."/>
            <person name="Zhou Z."/>
            <person name="Constantinidou C.I."/>
            <person name="Hu F.Z."/>
            <person name="Bootsma H.J."/>
            <person name="Ehrlich G.D."/>
        </authorList>
    </citation>
    <scope>NUCLEOTIDE SEQUENCE [LARGE SCALE GENOMIC DNA]</scope>
    <source>
        <strain evidence="2 3">Z7542</strain>
    </source>
</reference>
<dbReference type="EMBL" id="LXHC01000004">
    <property type="protein sequence ID" value="OAU98070.1"/>
    <property type="molecule type" value="Genomic_DNA"/>
</dbReference>
<dbReference type="PATRIC" id="fig|480.237.peg.982"/>
<dbReference type="PANTHER" id="PTHR42828">
    <property type="entry name" value="DHBP SYNTHASE RIBB-LIKE ALPHA/BETA DOMAIN-CONTAINING PROTEIN"/>
    <property type="match status" value="1"/>
</dbReference>
<accession>A0A198UP16</accession>
<dbReference type="InterPro" id="IPR017945">
    <property type="entry name" value="DHBP_synth_RibB-like_a/b_dom"/>
</dbReference>
<evidence type="ECO:0000313" key="2">
    <source>
        <dbReference type="EMBL" id="OAU98070.1"/>
    </source>
</evidence>
<dbReference type="Gene3D" id="3.90.870.10">
    <property type="entry name" value="DHBP synthase"/>
    <property type="match status" value="1"/>
</dbReference>
<protein>
    <submittedName>
        <fullName evidence="2">Putative YciO protein, TsaC/YrdC like</fullName>
    </submittedName>
</protein>
<dbReference type="RefSeq" id="WP_064610292.1">
    <property type="nucleotide sequence ID" value="NZ_LXHB01000030.1"/>
</dbReference>
<evidence type="ECO:0000313" key="3">
    <source>
        <dbReference type="Proteomes" id="UP000078228"/>
    </source>
</evidence>
<proteinExistence type="predicted"/>
<keyword evidence="3" id="KW-1185">Reference proteome</keyword>
<sequence>MEKFYIHPDNPQMRLLTQAADLIKSDQLVVYPDPTGYRLALSLDAKQSLTQALRLSQNEPEFCLICRNISEISTFATISDFAHRILKSTDDKTTHFLLSPTKALSKKFTHPNDKTICINIAYTPITLGLIEILDAPFISMPIYMNGEKLEYDSIYELEMTMENLVDGFIHAGEIPLKTSPLISLLND</sequence>
<feature type="domain" description="YrdC-like" evidence="1">
    <location>
        <begin position="13"/>
        <end position="187"/>
    </location>
</feature>
<gene>
    <name evidence="2" type="ORF">AO384_0317</name>
</gene>
<dbReference type="InterPro" id="IPR052532">
    <property type="entry name" value="SUA5_domain"/>
</dbReference>
<dbReference type="AlphaFoldDB" id="A0A198UP16"/>
<name>A0A198UP16_MORCA</name>
<dbReference type="SUPFAM" id="SSF55821">
    <property type="entry name" value="YrdC/RibB"/>
    <property type="match status" value="1"/>
</dbReference>
<dbReference type="PANTHER" id="PTHR42828:SF3">
    <property type="entry name" value="THREONYLCARBAMOYL-AMP SYNTHASE"/>
    <property type="match status" value="1"/>
</dbReference>
<evidence type="ECO:0000259" key="1">
    <source>
        <dbReference type="PROSITE" id="PS51163"/>
    </source>
</evidence>
<organism evidence="2 3">
    <name type="scientific">Moraxella catarrhalis</name>
    <name type="common">Branhamella catarrhalis</name>
    <dbReference type="NCBI Taxonomy" id="480"/>
    <lineage>
        <taxon>Bacteria</taxon>
        <taxon>Pseudomonadati</taxon>
        <taxon>Pseudomonadota</taxon>
        <taxon>Gammaproteobacteria</taxon>
        <taxon>Moraxellales</taxon>
        <taxon>Moraxellaceae</taxon>
        <taxon>Moraxella</taxon>
    </lineage>
</organism>
<dbReference type="PROSITE" id="PS51163">
    <property type="entry name" value="YRDC"/>
    <property type="match status" value="1"/>
</dbReference>
<dbReference type="InterPro" id="IPR006070">
    <property type="entry name" value="Sua5-like_dom"/>
</dbReference>
<dbReference type="GO" id="GO:0003725">
    <property type="term" value="F:double-stranded RNA binding"/>
    <property type="evidence" value="ECO:0007669"/>
    <property type="project" value="InterPro"/>
</dbReference>